<evidence type="ECO:0000259" key="1">
    <source>
        <dbReference type="Pfam" id="PF01695"/>
    </source>
</evidence>
<proteinExistence type="predicted"/>
<sequence length="234" mass="26391">MSTQDFSRSNALNNIPKKKLLDWLSTIESSTDDLQAKTTKLIAINRYAESNIPIEYWSLKMERDFKGDPRLLVKYNEYISDLKSSYLNGTSICFAGPHGVGKSFCVTSILKKACQKGFSTLYSDLSSIVNVLTMASSEDKFLARRELTLVDFLVIDEFDSRFMPSDNAADLYARSLESVFRTRSQNKLPTLMCTNSPNVVESFNGPLKSSIDSLMKGYLKMFVVTGDDFRKKAK</sequence>
<dbReference type="InterPro" id="IPR027417">
    <property type="entry name" value="P-loop_NTPase"/>
</dbReference>
<dbReference type="InterPro" id="IPR002611">
    <property type="entry name" value="IstB_ATP-bd"/>
</dbReference>
<name>A0A6J5RKE3_9CAUD</name>
<feature type="domain" description="IstB-like ATP-binding" evidence="1">
    <location>
        <begin position="90"/>
        <end position="171"/>
    </location>
</feature>
<dbReference type="Pfam" id="PF01695">
    <property type="entry name" value="IstB_IS21"/>
    <property type="match status" value="1"/>
</dbReference>
<gene>
    <name evidence="2" type="ORF">UFOVP1290_42</name>
</gene>
<dbReference type="Gene3D" id="3.40.50.300">
    <property type="entry name" value="P-loop containing nucleotide triphosphate hydrolases"/>
    <property type="match status" value="1"/>
</dbReference>
<reference evidence="2" key="1">
    <citation type="submission" date="2020-05" db="EMBL/GenBank/DDBJ databases">
        <authorList>
            <person name="Chiriac C."/>
            <person name="Salcher M."/>
            <person name="Ghai R."/>
            <person name="Kavagutti S V."/>
        </authorList>
    </citation>
    <scope>NUCLEOTIDE SEQUENCE</scope>
</reference>
<evidence type="ECO:0000313" key="2">
    <source>
        <dbReference type="EMBL" id="CAB4196522.1"/>
    </source>
</evidence>
<protein>
    <submittedName>
        <fullName evidence="2">DnaC DNA replication protein</fullName>
    </submittedName>
</protein>
<dbReference type="EMBL" id="LR797252">
    <property type="protein sequence ID" value="CAB4196522.1"/>
    <property type="molecule type" value="Genomic_DNA"/>
</dbReference>
<dbReference type="GO" id="GO:0005524">
    <property type="term" value="F:ATP binding"/>
    <property type="evidence" value="ECO:0007669"/>
    <property type="project" value="InterPro"/>
</dbReference>
<organism evidence="2">
    <name type="scientific">uncultured Caudovirales phage</name>
    <dbReference type="NCBI Taxonomy" id="2100421"/>
    <lineage>
        <taxon>Viruses</taxon>
        <taxon>Duplodnaviria</taxon>
        <taxon>Heunggongvirae</taxon>
        <taxon>Uroviricota</taxon>
        <taxon>Caudoviricetes</taxon>
        <taxon>Peduoviridae</taxon>
        <taxon>Maltschvirus</taxon>
        <taxon>Maltschvirus maltsch</taxon>
    </lineage>
</organism>
<dbReference type="SUPFAM" id="SSF52540">
    <property type="entry name" value="P-loop containing nucleoside triphosphate hydrolases"/>
    <property type="match status" value="1"/>
</dbReference>
<accession>A0A6J5RKE3</accession>